<dbReference type="PANTHER" id="PTHR22900">
    <property type="entry name" value="PROTEIN CBG14245-RELATED"/>
    <property type="match status" value="1"/>
</dbReference>
<evidence type="ECO:0000313" key="2">
    <source>
        <dbReference type="Proteomes" id="UP000038045"/>
    </source>
</evidence>
<dbReference type="PANTHER" id="PTHR22900:SF11">
    <property type="entry name" value="PROTEIN CBG01579"/>
    <property type="match status" value="1"/>
</dbReference>
<dbReference type="Pfam" id="PF03567">
    <property type="entry name" value="Sulfotransfer_2"/>
    <property type="match status" value="1"/>
</dbReference>
<dbReference type="GO" id="GO:0047756">
    <property type="term" value="F:chondroitin 4-sulfotransferase activity"/>
    <property type="evidence" value="ECO:0007669"/>
    <property type="project" value="InterPro"/>
</dbReference>
<dbReference type="InterPro" id="IPR007669">
    <property type="entry name" value="Chst-1-like"/>
</dbReference>
<dbReference type="GO" id="GO:0050650">
    <property type="term" value="P:chondroitin sulfate proteoglycan biosynthetic process"/>
    <property type="evidence" value="ECO:0007669"/>
    <property type="project" value="InterPro"/>
</dbReference>
<dbReference type="AlphaFoldDB" id="A0A0N4ZWD2"/>
<dbReference type="Proteomes" id="UP000038045">
    <property type="component" value="Unplaced"/>
</dbReference>
<evidence type="ECO:0000256" key="1">
    <source>
        <dbReference type="SAM" id="SignalP"/>
    </source>
</evidence>
<dbReference type="GO" id="GO:1902884">
    <property type="term" value="P:positive regulation of response to oxidative stress"/>
    <property type="evidence" value="ECO:0007669"/>
    <property type="project" value="InterPro"/>
</dbReference>
<organism evidence="2 3">
    <name type="scientific">Parastrongyloides trichosuri</name>
    <name type="common">Possum-specific nematode worm</name>
    <dbReference type="NCBI Taxonomy" id="131310"/>
    <lineage>
        <taxon>Eukaryota</taxon>
        <taxon>Metazoa</taxon>
        <taxon>Ecdysozoa</taxon>
        <taxon>Nematoda</taxon>
        <taxon>Chromadorea</taxon>
        <taxon>Rhabditida</taxon>
        <taxon>Tylenchina</taxon>
        <taxon>Panagrolaimomorpha</taxon>
        <taxon>Strongyloidoidea</taxon>
        <taxon>Strongyloididae</taxon>
        <taxon>Parastrongyloides</taxon>
    </lineage>
</organism>
<sequence>MFINYLLLFLNILIFTSGRLIKNIKDELNFCIKSNQQCVNPHFNIQSRYRLDIGILCYLKKPSFIEAYPKISDPVWAYKICVGKNKLKNNSRSKSNVEDEEIYIGYGDAWRVKNSVESFDKFVIVRDPIERFISAFIDKCIVEKWGKYRSRCFGCKNNINCVVKKIYNIFINFKEKNINPNYFINHFNLQIWSCNMMEDLKKYKYILYPEESKNLESFYNNILNILMKHSVTTEELVIISMNLKNNFTPHTTKNLTIRDKIKKNISQNKLLKKLLLKIYYYDYFYFNLPLPSWFI</sequence>
<feature type="signal peptide" evidence="1">
    <location>
        <begin position="1"/>
        <end position="18"/>
    </location>
</feature>
<evidence type="ECO:0000313" key="3">
    <source>
        <dbReference type="WBParaSite" id="PTRK_0001296300.1"/>
    </source>
</evidence>
<accession>A0A0N4ZWD2</accession>
<keyword evidence="2" id="KW-1185">Reference proteome</keyword>
<feature type="chain" id="PRO_5005892310" evidence="1">
    <location>
        <begin position="19"/>
        <end position="295"/>
    </location>
</feature>
<dbReference type="GO" id="GO:0016020">
    <property type="term" value="C:membrane"/>
    <property type="evidence" value="ECO:0007669"/>
    <property type="project" value="InterPro"/>
</dbReference>
<reference evidence="3" key="1">
    <citation type="submission" date="2017-02" db="UniProtKB">
        <authorList>
            <consortium name="WormBaseParasite"/>
        </authorList>
    </citation>
    <scope>IDENTIFICATION</scope>
</reference>
<dbReference type="WBParaSite" id="PTRK_0001296300.1">
    <property type="protein sequence ID" value="PTRK_0001296300.1"/>
    <property type="gene ID" value="PTRK_0001296300"/>
</dbReference>
<protein>
    <submittedName>
        <fullName evidence="3">Sulfotransfer_1 domain-containing protein</fullName>
    </submittedName>
</protein>
<name>A0A0N4ZWD2_PARTI</name>
<keyword evidence="1" id="KW-0732">Signal</keyword>
<dbReference type="InterPro" id="IPR005331">
    <property type="entry name" value="Sulfotransferase"/>
</dbReference>
<proteinExistence type="predicted"/>